<keyword evidence="5" id="KW-0496">Mitochondrion</keyword>
<dbReference type="EMBL" id="CP058605">
    <property type="protein sequence ID" value="QLG71058.1"/>
    <property type="molecule type" value="Genomic_DNA"/>
</dbReference>
<evidence type="ECO:0000256" key="1">
    <source>
        <dbReference type="ARBA" id="ARBA00004173"/>
    </source>
</evidence>
<keyword evidence="3" id="KW-0809">Transit peptide</keyword>
<comment type="similarity">
    <text evidence="2">Belongs to the mitochondrion-specific ribosomal protein mS29 family.</text>
</comment>
<proteinExistence type="inferred from homology"/>
<evidence type="ECO:0000313" key="9">
    <source>
        <dbReference type="Proteomes" id="UP000509704"/>
    </source>
</evidence>
<dbReference type="Pfam" id="PF10236">
    <property type="entry name" value="DAP3"/>
    <property type="match status" value="1"/>
</dbReference>
<dbReference type="Proteomes" id="UP000509704">
    <property type="component" value="Chromosome 2"/>
</dbReference>
<name>A0A7H9AXB8_ZYGMR</name>
<dbReference type="OrthoDB" id="274828at2759"/>
<evidence type="ECO:0000256" key="4">
    <source>
        <dbReference type="ARBA" id="ARBA00022980"/>
    </source>
</evidence>
<dbReference type="InterPro" id="IPR017082">
    <property type="entry name" value="Ribosomal_mS29_fun"/>
</dbReference>
<dbReference type="GeneID" id="59234719"/>
<dbReference type="RefSeq" id="XP_037142786.1">
    <property type="nucleotide sequence ID" value="XM_037286891.1"/>
</dbReference>
<evidence type="ECO:0000256" key="2">
    <source>
        <dbReference type="ARBA" id="ARBA00009863"/>
    </source>
</evidence>
<sequence length="440" mass="49712">MLGLRSRQFSTTILSRAAAPSRGKAQGFAKKASGNKTATKRISGDTLYKNWTDTVASSKLSQNASFVEIPTLNSSDLNSTLNKVASYTNKQYRSLYHLGSFKKNQYNELFPKPISLVRESSTKKFLDLLRTSSNKKFIITGEAGVGKSVLLAQTHAVMCESKGIIIHISYPEAFLNGRKDFVYDETTKQYIQPMYLKQLLRKILKSNDEKVLRSLKLSKDYTFSNADPKDSAIKKQITLKGSQNDLFDLISVKTHSRNSGNLFQAIISELLIQKAHPVFFTIDNFSRILTTPFSSYKDVNNKNIHLLEFQIGKIIMDTISGDSKFLHRDSAVVLAISGVDRTNRTLPTALGKVEEDVYISRDHYDPEFASILKKGEVREFEVPKLTKDEVKELLEFYLKSEIILNSESQQSFERLADQKYFLSGNGNPRELLKSIVLMHS</sequence>
<keyword evidence="4" id="KW-0689">Ribosomal protein</keyword>
<dbReference type="PANTHER" id="PTHR12810:SF0">
    <property type="entry name" value="SMALL RIBOSOMAL SUBUNIT PROTEIN MS29"/>
    <property type="match status" value="1"/>
</dbReference>
<gene>
    <name evidence="8" type="ORF">HG535_0B00960</name>
</gene>
<dbReference type="KEGG" id="zmk:HG535_0B00960"/>
<organism evidence="8 9">
    <name type="scientific">Zygotorulaspora mrakii</name>
    <name type="common">Zygosaccharomyces mrakii</name>
    <dbReference type="NCBI Taxonomy" id="42260"/>
    <lineage>
        <taxon>Eukaryota</taxon>
        <taxon>Fungi</taxon>
        <taxon>Dikarya</taxon>
        <taxon>Ascomycota</taxon>
        <taxon>Saccharomycotina</taxon>
        <taxon>Saccharomycetes</taxon>
        <taxon>Saccharomycetales</taxon>
        <taxon>Saccharomycetaceae</taxon>
        <taxon>Zygotorulaspora</taxon>
    </lineage>
</organism>
<evidence type="ECO:0000313" key="8">
    <source>
        <dbReference type="EMBL" id="QLG71058.1"/>
    </source>
</evidence>
<dbReference type="InterPro" id="IPR019368">
    <property type="entry name" value="Ribosomal_mS29"/>
</dbReference>
<evidence type="ECO:0000256" key="6">
    <source>
        <dbReference type="ARBA" id="ARBA00023274"/>
    </source>
</evidence>
<comment type="subcellular location">
    <subcellularLocation>
        <location evidence="1">Mitochondrion</location>
    </subcellularLocation>
</comment>
<dbReference type="InterPro" id="IPR027417">
    <property type="entry name" value="P-loop_NTPase"/>
</dbReference>
<accession>A0A7H9AXB8</accession>
<keyword evidence="6" id="KW-0687">Ribonucleoprotein</keyword>
<dbReference type="GO" id="GO:0003735">
    <property type="term" value="F:structural constituent of ribosome"/>
    <property type="evidence" value="ECO:0007669"/>
    <property type="project" value="TreeGrafter"/>
</dbReference>
<dbReference type="SUPFAM" id="SSF52540">
    <property type="entry name" value="P-loop containing nucleoside triphosphate hydrolases"/>
    <property type="match status" value="1"/>
</dbReference>
<dbReference type="AlphaFoldDB" id="A0A7H9AXB8"/>
<reference evidence="8 9" key="1">
    <citation type="submission" date="2020-07" db="EMBL/GenBank/DDBJ databases">
        <title>The yeast mating-type switching endonuclease HO is a domesticated member of an unorthodox homing genetic element family.</title>
        <authorList>
            <person name="Coughlan A.Y."/>
            <person name="Lombardi L."/>
            <person name="Braun-Galleani S."/>
            <person name="Martos A.R."/>
            <person name="Galeote V."/>
            <person name="Bigey F."/>
            <person name="Dequin S."/>
            <person name="Byrne K.P."/>
            <person name="Wolfe K.H."/>
        </authorList>
    </citation>
    <scope>NUCLEOTIDE SEQUENCE [LARGE SCALE GENOMIC DNA]</scope>
    <source>
        <strain evidence="8 9">NRRL Y-6702</strain>
    </source>
</reference>
<evidence type="ECO:0000256" key="7">
    <source>
        <dbReference type="ARBA" id="ARBA00035140"/>
    </source>
</evidence>
<dbReference type="GO" id="GO:0032543">
    <property type="term" value="P:mitochondrial translation"/>
    <property type="evidence" value="ECO:0007669"/>
    <property type="project" value="InterPro"/>
</dbReference>
<dbReference type="PANTHER" id="PTHR12810">
    <property type="entry name" value="MITOCHONDRIAL 28S RIBOSOMAL PROTEIN S29"/>
    <property type="match status" value="1"/>
</dbReference>
<dbReference type="PIRSF" id="PIRSF036996">
    <property type="entry name" value="RSM23"/>
    <property type="match status" value="1"/>
</dbReference>
<protein>
    <recommendedName>
        <fullName evidence="7">Small ribosomal subunit protein mS29</fullName>
    </recommendedName>
</protein>
<evidence type="ECO:0000256" key="5">
    <source>
        <dbReference type="ARBA" id="ARBA00023128"/>
    </source>
</evidence>
<keyword evidence="9" id="KW-1185">Reference proteome</keyword>
<evidence type="ECO:0000256" key="3">
    <source>
        <dbReference type="ARBA" id="ARBA00022946"/>
    </source>
</evidence>
<dbReference type="GO" id="GO:0005763">
    <property type="term" value="C:mitochondrial small ribosomal subunit"/>
    <property type="evidence" value="ECO:0007669"/>
    <property type="project" value="InterPro"/>
</dbReference>